<evidence type="ECO:0000313" key="1">
    <source>
        <dbReference type="EMBL" id="PIA98917.1"/>
    </source>
</evidence>
<dbReference type="EMBL" id="LKMD01000101">
    <property type="protein sequence ID" value="PIA98917.1"/>
    <property type="molecule type" value="Genomic_DNA"/>
</dbReference>
<sequence>MEAMDAMTMEEFHAWAAEMDEYIASFENGSASHHGAVAPGGEHGPSVAQESELIAGPHGGHSVQDSYEPQDFPPNFDPSFGWYFNTPSNSQPIASSSTAPTPALPTTMNSPSAYGAPVPGNGSPAKYTRSQLVVEMPQYVRPPRGITITAEEILTFCPRWTICPEVARRFQSNGITIGMAVDTQLKAINRLGNVNEKQKAINRMKQDFAQGGRLFFSCLKWKKQIAIDHGQDDDLTANDWHTRDEHAIANGIGLDGKAPGPQKSQWVDIPLSRFFTNVPLANFPTGCGRGTMTVCLEAIHHYPAHMQDKLTTADWGWIVESIKQSGNGIALVAARPGQNLDQDFVERFKASN</sequence>
<dbReference type="Proteomes" id="UP000230605">
    <property type="component" value="Chromosome 3"/>
</dbReference>
<dbReference type="EMBL" id="CP134186">
    <property type="protein sequence ID" value="WPB00817.1"/>
    <property type="molecule type" value="Genomic_DNA"/>
</dbReference>
<keyword evidence="4" id="KW-1185">Reference proteome</keyword>
<evidence type="ECO:0000313" key="2">
    <source>
        <dbReference type="EMBL" id="WPB00817.1"/>
    </source>
</evidence>
<organism evidence="1 3">
    <name type="scientific">Cercospora beticola</name>
    <name type="common">Sugarbeet leaf spot fungus</name>
    <dbReference type="NCBI Taxonomy" id="122368"/>
    <lineage>
        <taxon>Eukaryota</taxon>
        <taxon>Fungi</taxon>
        <taxon>Dikarya</taxon>
        <taxon>Ascomycota</taxon>
        <taxon>Pezizomycotina</taxon>
        <taxon>Dothideomycetes</taxon>
        <taxon>Dothideomycetidae</taxon>
        <taxon>Mycosphaerellales</taxon>
        <taxon>Mycosphaerellaceae</taxon>
        <taxon>Cercospora</taxon>
    </lineage>
</organism>
<reference evidence="1 3" key="1">
    <citation type="submission" date="2015-10" db="EMBL/GenBank/DDBJ databases">
        <title>The cercosporin biosynthetic gene cluster was horizontally transferred to several fungal lineages and shown to be expanded in Cercospora beticola based on microsynteny with recipient genomes.</title>
        <authorList>
            <person name="De Jonge R."/>
            <person name="Ebert M.K."/>
            <person name="Suttle J.C."/>
            <person name="Jurick Ii W.M."/>
            <person name="Secor G.A."/>
            <person name="Thomma B.P."/>
            <person name="Van De Peer Y."/>
            <person name="Bolton M.D."/>
        </authorList>
    </citation>
    <scope>NUCLEOTIDE SEQUENCE [LARGE SCALE GENOMIC DNA]</scope>
    <source>
        <strain evidence="1 3">09-40</strain>
    </source>
</reference>
<dbReference type="OrthoDB" id="3647327at2759"/>
<reference evidence="2 4" key="2">
    <citation type="submission" date="2023-09" db="EMBL/GenBank/DDBJ databases">
        <title>Complete-Gapless Cercospora beticola genome.</title>
        <authorList>
            <person name="Wyatt N.A."/>
            <person name="Spanner R.E."/>
            <person name="Bolton M.D."/>
        </authorList>
    </citation>
    <scope>NUCLEOTIDE SEQUENCE [LARGE SCALE GENOMIC DNA]</scope>
    <source>
        <strain evidence="2">Cb09-40</strain>
    </source>
</reference>
<gene>
    <name evidence="1" type="ORF">CB0940_03638</name>
    <name evidence="2" type="ORF">RHO25_005437</name>
</gene>
<protein>
    <submittedName>
        <fullName evidence="1">Uncharacterized protein</fullName>
    </submittedName>
</protein>
<evidence type="ECO:0000313" key="4">
    <source>
        <dbReference type="Proteomes" id="UP001302367"/>
    </source>
</evidence>
<name>A0A2G5I296_CERBT</name>
<dbReference type="Proteomes" id="UP001302367">
    <property type="component" value="Chromosome 3"/>
</dbReference>
<accession>A0A2G5I296</accession>
<proteinExistence type="predicted"/>
<dbReference type="AlphaFoldDB" id="A0A2G5I296"/>
<evidence type="ECO:0000313" key="3">
    <source>
        <dbReference type="Proteomes" id="UP000230605"/>
    </source>
</evidence>